<keyword evidence="3" id="KW-1185">Reference proteome</keyword>
<feature type="region of interest" description="Disordered" evidence="1">
    <location>
        <begin position="55"/>
        <end position="83"/>
    </location>
</feature>
<dbReference type="Proteomes" id="UP000799757">
    <property type="component" value="Unassembled WGS sequence"/>
</dbReference>
<sequence length="149" mass="16307">MRIAKSHRWGRAAIGPRQPCVSFPHVSKPSPAASLHIRSDSPWASNRRFTTITRSETPHNSSALPARCAARRSGSQPSPTSVDTYSCPYAPAARLANHLALRCRLHMSRCAAAIGARRRPPKRRRCPDVAPGDALVGPQACRRRRANCP</sequence>
<dbReference type="EMBL" id="MU001807">
    <property type="protein sequence ID" value="KAF2797383.1"/>
    <property type="molecule type" value="Genomic_DNA"/>
</dbReference>
<accession>A0A6A6XMM5</accession>
<protein>
    <submittedName>
        <fullName evidence="2">Uncharacterized protein</fullName>
    </submittedName>
</protein>
<evidence type="ECO:0000313" key="2">
    <source>
        <dbReference type="EMBL" id="KAF2797383.1"/>
    </source>
</evidence>
<proteinExistence type="predicted"/>
<reference evidence="2" key="1">
    <citation type="journal article" date="2020" name="Stud. Mycol.">
        <title>101 Dothideomycetes genomes: a test case for predicting lifestyles and emergence of pathogens.</title>
        <authorList>
            <person name="Haridas S."/>
            <person name="Albert R."/>
            <person name="Binder M."/>
            <person name="Bloem J."/>
            <person name="Labutti K."/>
            <person name="Salamov A."/>
            <person name="Andreopoulos B."/>
            <person name="Baker S."/>
            <person name="Barry K."/>
            <person name="Bills G."/>
            <person name="Bluhm B."/>
            <person name="Cannon C."/>
            <person name="Castanera R."/>
            <person name="Culley D."/>
            <person name="Daum C."/>
            <person name="Ezra D."/>
            <person name="Gonzalez J."/>
            <person name="Henrissat B."/>
            <person name="Kuo A."/>
            <person name="Liang C."/>
            <person name="Lipzen A."/>
            <person name="Lutzoni F."/>
            <person name="Magnuson J."/>
            <person name="Mondo S."/>
            <person name="Nolan M."/>
            <person name="Ohm R."/>
            <person name="Pangilinan J."/>
            <person name="Park H.-J."/>
            <person name="Ramirez L."/>
            <person name="Alfaro M."/>
            <person name="Sun H."/>
            <person name="Tritt A."/>
            <person name="Yoshinaga Y."/>
            <person name="Zwiers L.-H."/>
            <person name="Turgeon B."/>
            <person name="Goodwin S."/>
            <person name="Spatafora J."/>
            <person name="Crous P."/>
            <person name="Grigoriev I."/>
        </authorList>
    </citation>
    <scope>NUCLEOTIDE SEQUENCE</scope>
    <source>
        <strain evidence="2">CBS 109.77</strain>
    </source>
</reference>
<name>A0A6A6XMM5_9PLEO</name>
<organism evidence="2 3">
    <name type="scientific">Melanomma pulvis-pyrius CBS 109.77</name>
    <dbReference type="NCBI Taxonomy" id="1314802"/>
    <lineage>
        <taxon>Eukaryota</taxon>
        <taxon>Fungi</taxon>
        <taxon>Dikarya</taxon>
        <taxon>Ascomycota</taxon>
        <taxon>Pezizomycotina</taxon>
        <taxon>Dothideomycetes</taxon>
        <taxon>Pleosporomycetidae</taxon>
        <taxon>Pleosporales</taxon>
        <taxon>Melanommataceae</taxon>
        <taxon>Melanomma</taxon>
    </lineage>
</organism>
<dbReference type="AlphaFoldDB" id="A0A6A6XMM5"/>
<evidence type="ECO:0000256" key="1">
    <source>
        <dbReference type="SAM" id="MobiDB-lite"/>
    </source>
</evidence>
<evidence type="ECO:0000313" key="3">
    <source>
        <dbReference type="Proteomes" id="UP000799757"/>
    </source>
</evidence>
<feature type="compositionally biased region" description="Polar residues" evidence="1">
    <location>
        <begin position="73"/>
        <end position="83"/>
    </location>
</feature>
<gene>
    <name evidence="2" type="ORF">K505DRAFT_142440</name>
</gene>